<evidence type="ECO:0000256" key="2">
    <source>
        <dbReference type="ARBA" id="ARBA00022475"/>
    </source>
</evidence>
<dbReference type="GO" id="GO:0062054">
    <property type="term" value="F:fluoride channel activity"/>
    <property type="evidence" value="ECO:0007669"/>
    <property type="project" value="UniProtKB-UniRule"/>
</dbReference>
<name>B1C658_9FIRM</name>
<keyword evidence="6 10" id="KW-0407">Ion channel</keyword>
<dbReference type="Pfam" id="PF02537">
    <property type="entry name" value="CRCB"/>
    <property type="match status" value="1"/>
</dbReference>
<dbReference type="eggNOG" id="COG0239">
    <property type="taxonomic scope" value="Bacteria"/>
</dbReference>
<dbReference type="EMBL" id="ABIL02000004">
    <property type="protein sequence ID" value="EDS73343.1"/>
    <property type="molecule type" value="Genomic_DNA"/>
</dbReference>
<keyword evidence="10" id="KW-0406">Ion transport</keyword>
<feature type="transmembrane region" description="Helical" evidence="10">
    <location>
        <begin position="37"/>
        <end position="54"/>
    </location>
</feature>
<dbReference type="InterPro" id="IPR003691">
    <property type="entry name" value="FluC"/>
</dbReference>
<proteinExistence type="inferred from homology"/>
<dbReference type="GO" id="GO:0005886">
    <property type="term" value="C:plasma membrane"/>
    <property type="evidence" value="ECO:0007669"/>
    <property type="project" value="UniProtKB-SubCell"/>
</dbReference>
<comment type="function">
    <text evidence="9 10">Fluoride-specific ion channel. Important for reducing fluoride concentration in the cell, thus reducing its toxicity.</text>
</comment>
<feature type="binding site" evidence="10">
    <location>
        <position position="74"/>
    </location>
    <ligand>
        <name>Na(+)</name>
        <dbReference type="ChEBI" id="CHEBI:29101"/>
        <note>structural</note>
    </ligand>
</feature>
<dbReference type="PANTHER" id="PTHR28259">
    <property type="entry name" value="FLUORIDE EXPORT PROTEIN 1-RELATED"/>
    <property type="match status" value="1"/>
</dbReference>
<evidence type="ECO:0000313" key="11">
    <source>
        <dbReference type="EMBL" id="EDS73343.1"/>
    </source>
</evidence>
<evidence type="ECO:0000256" key="4">
    <source>
        <dbReference type="ARBA" id="ARBA00022989"/>
    </source>
</evidence>
<dbReference type="AlphaFoldDB" id="B1C658"/>
<evidence type="ECO:0000256" key="6">
    <source>
        <dbReference type="ARBA" id="ARBA00023303"/>
    </source>
</evidence>
<accession>B1C658</accession>
<evidence type="ECO:0000256" key="3">
    <source>
        <dbReference type="ARBA" id="ARBA00022692"/>
    </source>
</evidence>
<keyword evidence="5 10" id="KW-0472">Membrane</keyword>
<dbReference type="Proteomes" id="UP000005178">
    <property type="component" value="Unassembled WGS sequence"/>
</dbReference>
<comment type="subcellular location">
    <subcellularLocation>
        <location evidence="1 10">Cell membrane</location>
        <topology evidence="1 10">Multi-pass membrane protein</topology>
    </subcellularLocation>
</comment>
<comment type="activity regulation">
    <text evidence="10">Na(+) is not transported, but it plays an essential structural role and its presence is essential for fluoride channel function.</text>
</comment>
<feature type="transmembrane region" description="Helical" evidence="10">
    <location>
        <begin position="66"/>
        <end position="84"/>
    </location>
</feature>
<comment type="caution">
    <text evidence="11">The sequence shown here is derived from an EMBL/GenBank/DDBJ whole genome shotgun (WGS) entry which is preliminary data.</text>
</comment>
<keyword evidence="4 10" id="KW-1133">Transmembrane helix</keyword>
<evidence type="ECO:0000256" key="10">
    <source>
        <dbReference type="HAMAP-Rule" id="MF_00454"/>
    </source>
</evidence>
<reference evidence="11" key="2">
    <citation type="submission" date="2013-08" db="EMBL/GenBank/DDBJ databases">
        <title>Draft genome sequence of Anaerofustis stercorihominis (DSM 17244).</title>
        <authorList>
            <person name="Sudarsanam P."/>
            <person name="Ley R."/>
            <person name="Guruge J."/>
            <person name="Turnbaugh P.J."/>
            <person name="Mahowald M."/>
            <person name="Liep D."/>
            <person name="Gordon J."/>
        </authorList>
    </citation>
    <scope>NUCLEOTIDE SEQUENCE</scope>
    <source>
        <strain evidence="11">DSM 17244</strain>
    </source>
</reference>
<evidence type="ECO:0000256" key="1">
    <source>
        <dbReference type="ARBA" id="ARBA00004651"/>
    </source>
</evidence>
<dbReference type="GO" id="GO:0140114">
    <property type="term" value="P:cellular detoxification of fluoride"/>
    <property type="evidence" value="ECO:0007669"/>
    <property type="project" value="UniProtKB-UniRule"/>
</dbReference>
<keyword evidence="12" id="KW-1185">Reference proteome</keyword>
<feature type="binding site" evidence="10">
    <location>
        <position position="77"/>
    </location>
    <ligand>
        <name>Na(+)</name>
        <dbReference type="ChEBI" id="CHEBI:29101"/>
        <note>structural</note>
    </ligand>
</feature>
<evidence type="ECO:0000313" key="12">
    <source>
        <dbReference type="Proteomes" id="UP000005178"/>
    </source>
</evidence>
<organism evidence="11 12">
    <name type="scientific">Anaerofustis stercorihominis DSM 17244</name>
    <dbReference type="NCBI Taxonomy" id="445971"/>
    <lineage>
        <taxon>Bacteria</taxon>
        <taxon>Bacillati</taxon>
        <taxon>Bacillota</taxon>
        <taxon>Clostridia</taxon>
        <taxon>Eubacteriales</taxon>
        <taxon>Eubacteriaceae</taxon>
        <taxon>Anaerofustis</taxon>
    </lineage>
</organism>
<sequence length="125" mass="13215">MMINILFVGLGGFIGASLRYLAGNIFSFSSDFPFVTLMINLLGSFLIGFISSVAGNSGYISKDLQLFLQTGICGGFTTFSTFSLETVNLIECGRVVFAGLYVLSSVILCIVGVLAGKYVAGLIVN</sequence>
<keyword evidence="2 10" id="KW-1003">Cell membrane</keyword>
<keyword evidence="10" id="KW-0479">Metal-binding</keyword>
<feature type="transmembrane region" description="Helical" evidence="10">
    <location>
        <begin position="96"/>
        <end position="120"/>
    </location>
</feature>
<dbReference type="PANTHER" id="PTHR28259:SF1">
    <property type="entry name" value="FLUORIDE EXPORT PROTEIN 1-RELATED"/>
    <property type="match status" value="1"/>
</dbReference>
<keyword evidence="10" id="KW-0915">Sodium</keyword>
<gene>
    <name evidence="10 11" type="primary">crcB</name>
    <name evidence="10" type="synonym">fluC</name>
    <name evidence="11" type="ORF">ANASTE_00198</name>
</gene>
<evidence type="ECO:0000256" key="8">
    <source>
        <dbReference type="ARBA" id="ARBA00035585"/>
    </source>
</evidence>
<dbReference type="NCBIfam" id="TIGR00494">
    <property type="entry name" value="crcB"/>
    <property type="match status" value="1"/>
</dbReference>
<comment type="similarity">
    <text evidence="7 10">Belongs to the fluoride channel Fluc/FEX (TC 1.A.43) family.</text>
</comment>
<dbReference type="HAMAP" id="MF_00454">
    <property type="entry name" value="FluC"/>
    <property type="match status" value="1"/>
</dbReference>
<dbReference type="HOGENOM" id="CLU_114342_3_2_9"/>
<protein>
    <recommendedName>
        <fullName evidence="10">Fluoride-specific ion channel FluC</fullName>
    </recommendedName>
</protein>
<evidence type="ECO:0000256" key="9">
    <source>
        <dbReference type="ARBA" id="ARBA00049940"/>
    </source>
</evidence>
<keyword evidence="10" id="KW-0813">Transport</keyword>
<dbReference type="STRING" id="445971.ANASTE_00198"/>
<reference evidence="11" key="1">
    <citation type="submission" date="2008-01" db="EMBL/GenBank/DDBJ databases">
        <authorList>
            <person name="Fulton L."/>
            <person name="Clifton S."/>
            <person name="Fulton B."/>
            <person name="Xu J."/>
            <person name="Minx P."/>
            <person name="Pepin K.H."/>
            <person name="Johnson M."/>
            <person name="Thiruvilangam P."/>
            <person name="Bhonagiri V."/>
            <person name="Nash W.E."/>
            <person name="Mardis E.R."/>
            <person name="Wilson R.K."/>
        </authorList>
    </citation>
    <scope>NUCLEOTIDE SEQUENCE [LARGE SCALE GENOMIC DNA]</scope>
    <source>
        <strain evidence="11">DSM 17244</strain>
    </source>
</reference>
<evidence type="ECO:0000256" key="7">
    <source>
        <dbReference type="ARBA" id="ARBA00035120"/>
    </source>
</evidence>
<evidence type="ECO:0000256" key="5">
    <source>
        <dbReference type="ARBA" id="ARBA00023136"/>
    </source>
</evidence>
<keyword evidence="3 10" id="KW-0812">Transmembrane</keyword>
<dbReference type="GO" id="GO:0046872">
    <property type="term" value="F:metal ion binding"/>
    <property type="evidence" value="ECO:0007669"/>
    <property type="project" value="UniProtKB-KW"/>
</dbReference>
<comment type="catalytic activity">
    <reaction evidence="8">
        <text>fluoride(in) = fluoride(out)</text>
        <dbReference type="Rhea" id="RHEA:76159"/>
        <dbReference type="ChEBI" id="CHEBI:17051"/>
    </reaction>
    <physiologicalReaction direction="left-to-right" evidence="8">
        <dbReference type="Rhea" id="RHEA:76160"/>
    </physiologicalReaction>
</comment>